<dbReference type="EMBL" id="PDJH01000001">
    <property type="protein sequence ID" value="PFG37709.1"/>
    <property type="molecule type" value="Genomic_DNA"/>
</dbReference>
<evidence type="ECO:0008006" key="3">
    <source>
        <dbReference type="Google" id="ProtNLM"/>
    </source>
</evidence>
<name>A0A2A9EHH2_9MICO</name>
<evidence type="ECO:0000313" key="1">
    <source>
        <dbReference type="EMBL" id="PFG37709.1"/>
    </source>
</evidence>
<protein>
    <recommendedName>
        <fullName evidence="3">AB hydrolase-1 domain-containing protein</fullName>
    </recommendedName>
</protein>
<evidence type="ECO:0000313" key="2">
    <source>
        <dbReference type="Proteomes" id="UP000221394"/>
    </source>
</evidence>
<keyword evidence="2" id="KW-1185">Reference proteome</keyword>
<dbReference type="Proteomes" id="UP000221394">
    <property type="component" value="Unassembled WGS sequence"/>
</dbReference>
<gene>
    <name evidence="1" type="ORF">ATL41_2478</name>
</gene>
<organism evidence="1 2">
    <name type="scientific">Flavimobilis soli</name>
    <dbReference type="NCBI Taxonomy" id="442709"/>
    <lineage>
        <taxon>Bacteria</taxon>
        <taxon>Bacillati</taxon>
        <taxon>Actinomycetota</taxon>
        <taxon>Actinomycetes</taxon>
        <taxon>Micrococcales</taxon>
        <taxon>Jonesiaceae</taxon>
        <taxon>Flavimobilis</taxon>
    </lineage>
</organism>
<dbReference type="InterPro" id="IPR029058">
    <property type="entry name" value="AB_hydrolase_fold"/>
</dbReference>
<dbReference type="RefSeq" id="WP_098458722.1">
    <property type="nucleotide sequence ID" value="NZ_PDJH01000001.1"/>
</dbReference>
<dbReference type="OrthoDB" id="4854783at2"/>
<proteinExistence type="predicted"/>
<dbReference type="SUPFAM" id="SSF53474">
    <property type="entry name" value="alpha/beta-Hydrolases"/>
    <property type="match status" value="1"/>
</dbReference>
<comment type="caution">
    <text evidence="1">The sequence shown here is derived from an EMBL/GenBank/DDBJ whole genome shotgun (WGS) entry which is preliminary data.</text>
</comment>
<accession>A0A2A9EHH2</accession>
<dbReference type="AlphaFoldDB" id="A0A2A9EHH2"/>
<sequence length="256" mass="27842">MNEPTHTQIRSTTVLPARREDIELHTADGLTLVGELALPADRDPVATLVTLHPLPTHGGYMDSHVLRKASWRLPALADLAVLRFNTRGTSSPRGTSEGAFDGGNAERFDVAAAIELAEFRELPRPWLVGWSFGTELALMHGADPAIEGAILLSPPLHRAGDADLARWADFGRPLVALVPEHDDYLRPAEARERFSVVPQAEVIGVDGAKHLWVGESSVRRVLDEIVSHVLPGHSPLPTVWDGSAVESADLDQPEER</sequence>
<dbReference type="Gene3D" id="3.40.50.1820">
    <property type="entry name" value="alpha/beta hydrolase"/>
    <property type="match status" value="1"/>
</dbReference>
<reference evidence="1 2" key="1">
    <citation type="submission" date="2017-10" db="EMBL/GenBank/DDBJ databases">
        <title>Sequencing the genomes of 1000 actinobacteria strains.</title>
        <authorList>
            <person name="Klenk H.-P."/>
        </authorList>
    </citation>
    <scope>NUCLEOTIDE SEQUENCE [LARGE SCALE GENOMIC DNA]</scope>
    <source>
        <strain evidence="1 2">DSM 21574</strain>
    </source>
</reference>